<dbReference type="WBParaSite" id="NBR_0000999701-mRNA-1">
    <property type="protein sequence ID" value="NBR_0000999701-mRNA-1"/>
    <property type="gene ID" value="NBR_0000999701"/>
</dbReference>
<sequence>MLTNSVALTSTGPLCVWTIQSFINIKTNKSMIPRLLPIPLVRQRGAAVEVENYDDETNRPEGLAHL</sequence>
<keyword evidence="2" id="KW-1185">Reference proteome</keyword>
<reference evidence="1 2" key="2">
    <citation type="submission" date="2018-11" db="EMBL/GenBank/DDBJ databases">
        <authorList>
            <consortium name="Pathogen Informatics"/>
        </authorList>
    </citation>
    <scope>NUCLEOTIDE SEQUENCE [LARGE SCALE GENOMIC DNA]</scope>
</reference>
<organism evidence="3">
    <name type="scientific">Nippostrongylus brasiliensis</name>
    <name type="common">Rat hookworm</name>
    <dbReference type="NCBI Taxonomy" id="27835"/>
    <lineage>
        <taxon>Eukaryota</taxon>
        <taxon>Metazoa</taxon>
        <taxon>Ecdysozoa</taxon>
        <taxon>Nematoda</taxon>
        <taxon>Chromadorea</taxon>
        <taxon>Rhabditida</taxon>
        <taxon>Rhabditina</taxon>
        <taxon>Rhabditomorpha</taxon>
        <taxon>Strongyloidea</taxon>
        <taxon>Heligmosomidae</taxon>
        <taxon>Nippostrongylus</taxon>
    </lineage>
</organism>
<evidence type="ECO:0000313" key="2">
    <source>
        <dbReference type="Proteomes" id="UP000271162"/>
    </source>
</evidence>
<accession>A0A0N4Y2N8</accession>
<name>A0A0N4Y2N8_NIPBR</name>
<evidence type="ECO:0000313" key="1">
    <source>
        <dbReference type="EMBL" id="VDL73587.1"/>
    </source>
</evidence>
<proteinExistence type="predicted"/>
<protein>
    <submittedName>
        <fullName evidence="1 3">Uncharacterized protein</fullName>
    </submittedName>
</protein>
<dbReference type="EMBL" id="UYSL01020235">
    <property type="protein sequence ID" value="VDL73587.1"/>
    <property type="molecule type" value="Genomic_DNA"/>
</dbReference>
<reference evidence="3" key="1">
    <citation type="submission" date="2017-02" db="UniProtKB">
        <authorList>
            <consortium name="WormBaseParasite"/>
        </authorList>
    </citation>
    <scope>IDENTIFICATION</scope>
</reference>
<dbReference type="AlphaFoldDB" id="A0A0N4Y2N8"/>
<dbReference type="Proteomes" id="UP000271162">
    <property type="component" value="Unassembled WGS sequence"/>
</dbReference>
<evidence type="ECO:0000313" key="3">
    <source>
        <dbReference type="WBParaSite" id="NBR_0000999701-mRNA-1"/>
    </source>
</evidence>
<gene>
    <name evidence="1" type="ORF">NBR_LOCUS9998</name>
</gene>